<dbReference type="GO" id="GO:0001517">
    <property type="term" value="F:N-acetylglucosamine 6-O-sulfotransferase activity"/>
    <property type="evidence" value="ECO:0007669"/>
    <property type="project" value="TreeGrafter"/>
</dbReference>
<dbReference type="GO" id="GO:0006790">
    <property type="term" value="P:sulfur compound metabolic process"/>
    <property type="evidence" value="ECO:0007669"/>
    <property type="project" value="TreeGrafter"/>
</dbReference>
<dbReference type="AlphaFoldDB" id="A0A0P1EHP4"/>
<dbReference type="PANTHER" id="PTHR10704:SF44">
    <property type="entry name" value="LD35051P-RELATED"/>
    <property type="match status" value="1"/>
</dbReference>
<dbReference type="Proteomes" id="UP000050783">
    <property type="component" value="Unassembled WGS sequence"/>
</dbReference>
<evidence type="ECO:0000313" key="3">
    <source>
        <dbReference type="Proteomes" id="UP000050783"/>
    </source>
</evidence>
<sequence length="261" mass="30161">MPRSGTTWLSQIFASSPDVRLKFCPLFSYEFKHALDASSSPDAWKTFFQNVYDTPSPFMDQDHLRKDGHVPEFPSEGSAPDHLIIKSNRFHHLTSDLLQKVTDVKIIHLVRHPAATLHSWLTNPTEFPDGAEPLLQWRSGDCRKTDVGEYWGFDDWKTVTLQALELERSYPDRFRIQRYDALKQRPLSEAQSLFHFLDISMGPDTVDFIEQSQSRHDPSKRSVFKEPGPDTAWKSGLHANIIEDINSEIRHTPLQRFAEQE</sequence>
<dbReference type="PANTHER" id="PTHR10704">
    <property type="entry name" value="CARBOHYDRATE SULFOTRANSFERASE"/>
    <property type="match status" value="1"/>
</dbReference>
<dbReference type="SUPFAM" id="SSF52540">
    <property type="entry name" value="P-loop containing nucleoside triphosphate hydrolases"/>
    <property type="match status" value="1"/>
</dbReference>
<dbReference type="InterPro" id="IPR000863">
    <property type="entry name" value="Sulfotransferase_dom"/>
</dbReference>
<evidence type="ECO:0000259" key="1">
    <source>
        <dbReference type="Pfam" id="PF00685"/>
    </source>
</evidence>
<name>A0A0P1EHP4_9RHOB</name>
<dbReference type="InterPro" id="IPR027417">
    <property type="entry name" value="P-loop_NTPase"/>
</dbReference>
<dbReference type="Gene3D" id="3.40.50.300">
    <property type="entry name" value="P-loop containing nucleotide triphosphate hydrolases"/>
    <property type="match status" value="1"/>
</dbReference>
<feature type="domain" description="Sulfotransferase" evidence="1">
    <location>
        <begin position="1"/>
        <end position="221"/>
    </location>
</feature>
<organism evidence="2 3">
    <name type="scientific">Ruegeria atlantica</name>
    <dbReference type="NCBI Taxonomy" id="81569"/>
    <lineage>
        <taxon>Bacteria</taxon>
        <taxon>Pseudomonadati</taxon>
        <taxon>Pseudomonadota</taxon>
        <taxon>Alphaproteobacteria</taxon>
        <taxon>Rhodobacterales</taxon>
        <taxon>Roseobacteraceae</taxon>
        <taxon>Ruegeria</taxon>
    </lineage>
</organism>
<protein>
    <submittedName>
        <fullName evidence="2">Sulfotransferase domain protein</fullName>
    </submittedName>
</protein>
<dbReference type="GO" id="GO:0006044">
    <property type="term" value="P:N-acetylglucosamine metabolic process"/>
    <property type="evidence" value="ECO:0007669"/>
    <property type="project" value="TreeGrafter"/>
</dbReference>
<reference evidence="2 3" key="1">
    <citation type="submission" date="2015-09" db="EMBL/GenBank/DDBJ databases">
        <authorList>
            <consortium name="Swine Surveillance"/>
        </authorList>
    </citation>
    <scope>NUCLEOTIDE SEQUENCE [LARGE SCALE GENOMIC DNA]</scope>
    <source>
        <strain evidence="2 3">CECT 4292</strain>
    </source>
</reference>
<dbReference type="Pfam" id="PF00685">
    <property type="entry name" value="Sulfotransfer_1"/>
    <property type="match status" value="1"/>
</dbReference>
<keyword evidence="2" id="KW-0808">Transferase</keyword>
<accession>A0A0P1EHP4</accession>
<gene>
    <name evidence="2" type="ORF">RUA4292_04029</name>
</gene>
<evidence type="ECO:0000313" key="2">
    <source>
        <dbReference type="EMBL" id="CUH49829.1"/>
    </source>
</evidence>
<dbReference type="InterPro" id="IPR051135">
    <property type="entry name" value="Gal/GlcNAc/GalNAc_ST"/>
</dbReference>
<dbReference type="EMBL" id="CYPU01000071">
    <property type="protein sequence ID" value="CUH49829.1"/>
    <property type="molecule type" value="Genomic_DNA"/>
</dbReference>
<proteinExistence type="predicted"/>